<dbReference type="Proteomes" id="UP000037688">
    <property type="component" value="Unassembled WGS sequence"/>
</dbReference>
<gene>
    <name evidence="1" type="ORF">AMS66_13805</name>
</gene>
<protein>
    <submittedName>
        <fullName evidence="1">Uncharacterized protein</fullName>
    </submittedName>
</protein>
<comment type="caution">
    <text evidence="1">The sequence shown here is derived from an EMBL/GenBank/DDBJ whole genome shotgun (WGS) entry which is preliminary data.</text>
</comment>
<sequence length="131" mass="15511">MQKGIDTYGDIDANLVQFYEFLKISNGARFGSIDLWAYEELERQQYRLDQWIGESDNWLEIGQLLYEPVVISKLTGEISILMDEVSINDSKKIIQFDDFLIHYILGKGYEELVPGFEYDEWYHFLVRLKLI</sequence>
<accession>A0A0M9BP73</accession>
<keyword evidence="2" id="KW-1185">Reference proteome</keyword>
<reference evidence="1 2" key="1">
    <citation type="submission" date="2015-08" db="EMBL/GenBank/DDBJ databases">
        <title>Draft genome sequence of cellulolytic and xylanolytic Paenibacillus sp. A59, isolated from a decaying forest soil from Patagonia, Argentina.</title>
        <authorList>
            <person name="Ghio S."/>
            <person name="Caceres A.M."/>
            <person name="Talia P."/>
            <person name="Grasso D."/>
            <person name="Campos E."/>
        </authorList>
    </citation>
    <scope>NUCLEOTIDE SEQUENCE [LARGE SCALE GENOMIC DNA]</scope>
    <source>
        <strain evidence="1 2">A59</strain>
    </source>
</reference>
<evidence type="ECO:0000313" key="2">
    <source>
        <dbReference type="Proteomes" id="UP000037688"/>
    </source>
</evidence>
<proteinExistence type="predicted"/>
<organism evidence="1 2">
    <name type="scientific">Paenibacillus xylanivorans</name>
    <dbReference type="NCBI Taxonomy" id="1705561"/>
    <lineage>
        <taxon>Bacteria</taxon>
        <taxon>Bacillati</taxon>
        <taxon>Bacillota</taxon>
        <taxon>Bacilli</taxon>
        <taxon>Bacillales</taxon>
        <taxon>Paenibacillaceae</taxon>
        <taxon>Paenibacillus</taxon>
    </lineage>
</organism>
<evidence type="ECO:0000313" key="1">
    <source>
        <dbReference type="EMBL" id="KOY15999.1"/>
    </source>
</evidence>
<name>A0A0M9BP73_9BACL</name>
<dbReference type="PATRIC" id="fig|1705561.3.peg.2676"/>
<dbReference type="EMBL" id="LITU01000059">
    <property type="protein sequence ID" value="KOY15999.1"/>
    <property type="molecule type" value="Genomic_DNA"/>
</dbReference>
<dbReference type="AlphaFoldDB" id="A0A0M9BP73"/>